<protein>
    <recommendedName>
        <fullName evidence="2">EF-hand domain-containing protein</fullName>
    </recommendedName>
</protein>
<dbReference type="InParanoid" id="F0YM37"/>
<dbReference type="EMBL" id="GL833160">
    <property type="protein sequence ID" value="EGB03807.1"/>
    <property type="molecule type" value="Genomic_DNA"/>
</dbReference>
<dbReference type="PROSITE" id="PS50222">
    <property type="entry name" value="EF_HAND_2"/>
    <property type="match status" value="1"/>
</dbReference>
<feature type="domain" description="EF-hand" evidence="2">
    <location>
        <begin position="251"/>
        <end position="279"/>
    </location>
</feature>
<dbReference type="InterPro" id="IPR002048">
    <property type="entry name" value="EF_hand_dom"/>
</dbReference>
<organism evidence="4">
    <name type="scientific">Aureococcus anophagefferens</name>
    <name type="common">Harmful bloom alga</name>
    <dbReference type="NCBI Taxonomy" id="44056"/>
    <lineage>
        <taxon>Eukaryota</taxon>
        <taxon>Sar</taxon>
        <taxon>Stramenopiles</taxon>
        <taxon>Ochrophyta</taxon>
        <taxon>Pelagophyceae</taxon>
        <taxon>Pelagomonadales</taxon>
        <taxon>Pelagomonadaceae</taxon>
        <taxon>Aureococcus</taxon>
    </lineage>
</organism>
<feature type="region of interest" description="Disordered" evidence="1">
    <location>
        <begin position="374"/>
        <end position="393"/>
    </location>
</feature>
<name>F0YM37_AURAN</name>
<dbReference type="AlphaFoldDB" id="F0YM37"/>
<dbReference type="RefSeq" id="XP_009041466.1">
    <property type="nucleotide sequence ID" value="XM_009043218.1"/>
</dbReference>
<dbReference type="GO" id="GO:0005509">
    <property type="term" value="F:calcium ion binding"/>
    <property type="evidence" value="ECO:0007669"/>
    <property type="project" value="InterPro"/>
</dbReference>
<reference evidence="3 4" key="1">
    <citation type="journal article" date="2011" name="Proc. Natl. Acad. Sci. U.S.A.">
        <title>Niche of harmful alga Aureococcus anophagefferens revealed through ecogenomics.</title>
        <authorList>
            <person name="Gobler C.J."/>
            <person name="Berry D.L."/>
            <person name="Dyhrman S.T."/>
            <person name="Wilhelm S.W."/>
            <person name="Salamov A."/>
            <person name="Lobanov A.V."/>
            <person name="Zhang Y."/>
            <person name="Collier J.L."/>
            <person name="Wurch L.L."/>
            <person name="Kustka A.B."/>
            <person name="Dill B.D."/>
            <person name="Shah M."/>
            <person name="VerBerkmoes N.C."/>
            <person name="Kuo A."/>
            <person name="Terry A."/>
            <person name="Pangilinan J."/>
            <person name="Lindquist E.A."/>
            <person name="Lucas S."/>
            <person name="Paulsen I.T."/>
            <person name="Hattenrath-Lehmann T.K."/>
            <person name="Talmage S.C."/>
            <person name="Walker E.A."/>
            <person name="Koch F."/>
            <person name="Burson A.M."/>
            <person name="Marcoval M.A."/>
            <person name="Tang Y.Z."/>
            <person name="Lecleir G.R."/>
            <person name="Coyne K.J."/>
            <person name="Berg G.M."/>
            <person name="Bertrand E.M."/>
            <person name="Saito M.A."/>
            <person name="Gladyshev V.N."/>
            <person name="Grigoriev I.V."/>
        </authorList>
    </citation>
    <scope>NUCLEOTIDE SEQUENCE [LARGE SCALE GENOMIC DNA]</scope>
    <source>
        <strain evidence="4">CCMP 1984</strain>
    </source>
</reference>
<sequence>MGGPVENLLRAAGCPLYAVPKALGVDVEAQRSAEQREADAERLCVAPCSTRRTTASPTSASSASGAPSTRTTPSRQLRTTHYYLGLRSIVTVYDGGDETTDRLEIDYMVGRIPGSRDVDPMREALLESCADSAAGNQIGALLSCVTLIFALLGTINRMKFSSDANVQKALGLVTDTWGALTLSYTLFNFHANCFDDLPSRFQRLDLDYEWGPGWICYLFCALSDIIRAAAHWVTPTPGNGSVVCTLSLPAEIVKLLDADGDGEITWEDQKLMFKNLKKLIAHETVVVRSRAMLLRADIFEGGGCVMRAASDAAEDLADRVRASLAAHDESPHALGELEKRDFAISVVLPPSSPVALGWDGPSRDSEIPPLSHCSQSAHARPSAPRAMRTSGQSTPGTILAVAETTMVLQCSWIEHFGRFGQDRALWRCCQAAVTLYSLHKRTEHRLVNRLKLSLDL</sequence>
<evidence type="ECO:0000313" key="3">
    <source>
        <dbReference type="EMBL" id="EGB03807.1"/>
    </source>
</evidence>
<keyword evidence="4" id="KW-1185">Reference proteome</keyword>
<accession>F0YM37</accession>
<feature type="region of interest" description="Disordered" evidence="1">
    <location>
        <begin position="51"/>
        <end position="74"/>
    </location>
</feature>
<dbReference type="Proteomes" id="UP000002729">
    <property type="component" value="Unassembled WGS sequence"/>
</dbReference>
<evidence type="ECO:0000259" key="2">
    <source>
        <dbReference type="PROSITE" id="PS50222"/>
    </source>
</evidence>
<dbReference type="OrthoDB" id="204695at2759"/>
<evidence type="ECO:0000313" key="4">
    <source>
        <dbReference type="Proteomes" id="UP000002729"/>
    </source>
</evidence>
<gene>
    <name evidence="3" type="ORF">AURANDRAFT_67699</name>
</gene>
<dbReference type="GeneID" id="20226381"/>
<evidence type="ECO:0000256" key="1">
    <source>
        <dbReference type="SAM" id="MobiDB-lite"/>
    </source>
</evidence>
<dbReference type="KEGG" id="aaf:AURANDRAFT_67699"/>
<proteinExistence type="predicted"/>